<evidence type="ECO:0000256" key="1">
    <source>
        <dbReference type="SAM" id="Phobius"/>
    </source>
</evidence>
<keyword evidence="1" id="KW-0472">Membrane</keyword>
<keyword evidence="1" id="KW-0812">Transmembrane</keyword>
<evidence type="ECO:0000313" key="2">
    <source>
        <dbReference type="EMBL" id="AFZ81630.1"/>
    </source>
</evidence>
<reference evidence="2 3" key="1">
    <citation type="journal article" date="2012" name="BMC Genomics">
        <title>Comparative genomic analysis and phylogenetic position of Theileria equi.</title>
        <authorList>
            <person name="Kappmeyer L.S."/>
            <person name="Thiagarajan M."/>
            <person name="Herndon D.R."/>
            <person name="Ramsay J.D."/>
            <person name="Caler E."/>
            <person name="Djikeng A."/>
            <person name="Gillespie J.J."/>
            <person name="Lau A.O."/>
            <person name="Roalson E.H."/>
            <person name="Silva J.C."/>
            <person name="Silva M.G."/>
            <person name="Suarez C.E."/>
            <person name="Ueti M.W."/>
            <person name="Nene V.M."/>
            <person name="Mealey R.H."/>
            <person name="Knowles D.P."/>
            <person name="Brayton K.A."/>
        </authorList>
    </citation>
    <scope>NUCLEOTIDE SEQUENCE [LARGE SCALE GENOMIC DNA]</scope>
    <source>
        <strain evidence="2 3">WA</strain>
    </source>
</reference>
<dbReference type="AlphaFoldDB" id="L0B1C3"/>
<dbReference type="Proteomes" id="UP000031512">
    <property type="component" value="Chromosome 3"/>
</dbReference>
<keyword evidence="1" id="KW-1133">Transmembrane helix</keyword>
<gene>
    <name evidence="2" type="ORF">BEWA_010470</name>
</gene>
<proteinExistence type="predicted"/>
<keyword evidence="3" id="KW-1185">Reference proteome</keyword>
<sequence length="223" mass="25731">MCNITATRKMYLNGCKNRILDSSPSDVAYTRSHKKYFLQNCTNYPTGCLDDFYGHKRYSTTQFLELQKIDNSNDSFGALEIYGNNKEEINRIFLGNETNILLYVAAFATGFLVVITCLCLFIYLKSTLSKFNFYSSRCLQGIDEFNLREHSFEVINGYNLAELHSKNPHLTKIDDYICEVEIRSSKNKFCEDQEDLNHEVSGSDNEGAKNIIDELFNKIEHIQ</sequence>
<dbReference type="EMBL" id="CP001670">
    <property type="protein sequence ID" value="AFZ81630.1"/>
    <property type="molecule type" value="Genomic_DNA"/>
</dbReference>
<dbReference type="KEGG" id="beq:BEWA_010470"/>
<dbReference type="RefSeq" id="XP_004831296.1">
    <property type="nucleotide sequence ID" value="XM_004831239.1"/>
</dbReference>
<accession>L0B1C3</accession>
<evidence type="ECO:0000313" key="3">
    <source>
        <dbReference type="Proteomes" id="UP000031512"/>
    </source>
</evidence>
<name>L0B1C3_THEEQ</name>
<protein>
    <submittedName>
        <fullName evidence="2">Uncharacterized protein</fullName>
    </submittedName>
</protein>
<organism evidence="2 3">
    <name type="scientific">Theileria equi strain WA</name>
    <dbReference type="NCBI Taxonomy" id="1537102"/>
    <lineage>
        <taxon>Eukaryota</taxon>
        <taxon>Sar</taxon>
        <taxon>Alveolata</taxon>
        <taxon>Apicomplexa</taxon>
        <taxon>Aconoidasida</taxon>
        <taxon>Piroplasmida</taxon>
        <taxon>Theileriidae</taxon>
        <taxon>Theileria</taxon>
    </lineage>
</organism>
<dbReference type="GeneID" id="15806400"/>
<dbReference type="VEuPathDB" id="PiroplasmaDB:BEWA_010470"/>
<feature type="transmembrane region" description="Helical" evidence="1">
    <location>
        <begin position="100"/>
        <end position="124"/>
    </location>
</feature>